<comment type="caution">
    <text evidence="1">The sequence shown here is derived from an EMBL/GenBank/DDBJ whole genome shotgun (WGS) entry which is preliminary data.</text>
</comment>
<reference evidence="2" key="1">
    <citation type="journal article" date="2019" name="Int. J. Syst. Evol. Microbiol.">
        <title>The Global Catalogue of Microorganisms (GCM) 10K type strain sequencing project: providing services to taxonomists for standard genome sequencing and annotation.</title>
        <authorList>
            <consortium name="The Broad Institute Genomics Platform"/>
            <consortium name="The Broad Institute Genome Sequencing Center for Infectious Disease"/>
            <person name="Wu L."/>
            <person name="Ma J."/>
        </authorList>
    </citation>
    <scope>NUCLEOTIDE SEQUENCE [LARGE SCALE GENOMIC DNA]</scope>
    <source>
        <strain evidence="2">JCM 16673</strain>
    </source>
</reference>
<keyword evidence="2" id="KW-1185">Reference proteome</keyword>
<dbReference type="EMBL" id="BAAAZE010000016">
    <property type="protein sequence ID" value="GAA4034615.1"/>
    <property type="molecule type" value="Genomic_DNA"/>
</dbReference>
<evidence type="ECO:0000313" key="1">
    <source>
        <dbReference type="EMBL" id="GAA4034615.1"/>
    </source>
</evidence>
<protein>
    <submittedName>
        <fullName evidence="1">Uncharacterized protein</fullName>
    </submittedName>
</protein>
<evidence type="ECO:0000313" key="2">
    <source>
        <dbReference type="Proteomes" id="UP001501353"/>
    </source>
</evidence>
<sequence>MATVIVHHTIRIITLAIGDAIADHARDGDIALNESDTGWWVNFIGENGAIDGYDDPFDSYGKALATAKAAAEYAAE</sequence>
<dbReference type="Proteomes" id="UP001501353">
    <property type="component" value="Unassembled WGS sequence"/>
</dbReference>
<gene>
    <name evidence="1" type="ORF">GCM10022212_37650</name>
</gene>
<organism evidence="1 2">
    <name type="scientific">Actimicrobium antarcticum</name>
    <dbReference type="NCBI Taxonomy" id="1051899"/>
    <lineage>
        <taxon>Bacteria</taxon>
        <taxon>Pseudomonadati</taxon>
        <taxon>Pseudomonadota</taxon>
        <taxon>Betaproteobacteria</taxon>
        <taxon>Burkholderiales</taxon>
        <taxon>Oxalobacteraceae</taxon>
        <taxon>Actimicrobium</taxon>
    </lineage>
</organism>
<accession>A0ABP7U230</accession>
<proteinExistence type="predicted"/>
<name>A0ABP7U230_9BURK</name>